<dbReference type="OrthoDB" id="25675at2759"/>
<dbReference type="Pfam" id="PF24779">
    <property type="entry name" value="UTP23_sensor"/>
    <property type="match status" value="1"/>
</dbReference>
<dbReference type="InterPro" id="IPR006984">
    <property type="entry name" value="Fcf1/UTP23"/>
</dbReference>
<reference evidence="10 11" key="1">
    <citation type="journal article" date="2014" name="PLoS ONE">
        <title>De novo Genome Assembly of the Fungal Plant Pathogen Pyrenophora semeniperda.</title>
        <authorList>
            <person name="Soliai M.M."/>
            <person name="Meyer S.E."/>
            <person name="Udall J.A."/>
            <person name="Elzinga D.E."/>
            <person name="Hermansen R.A."/>
            <person name="Bodily P.M."/>
            <person name="Hart A.A."/>
            <person name="Coleman C.E."/>
        </authorList>
    </citation>
    <scope>NUCLEOTIDE SEQUENCE [LARGE SCALE GENOMIC DNA]</scope>
    <source>
        <strain evidence="10 11">CCB06</strain>
        <tissue evidence="10">Mycelium</tissue>
    </source>
</reference>
<keyword evidence="2" id="KW-0690">Ribosome biogenesis</keyword>
<keyword evidence="4" id="KW-0539">Nucleus</keyword>
<dbReference type="InterPro" id="IPR057776">
    <property type="entry name" value="UTP23_sensor"/>
</dbReference>
<dbReference type="GO" id="GO:0006364">
    <property type="term" value="P:rRNA processing"/>
    <property type="evidence" value="ECO:0007669"/>
    <property type="project" value="UniProtKB-KW"/>
</dbReference>
<dbReference type="Gene3D" id="3.40.50.1010">
    <property type="entry name" value="5'-nuclease"/>
    <property type="match status" value="1"/>
</dbReference>
<gene>
    <name evidence="10" type="ORF">GMOD_00002122</name>
</gene>
<evidence type="ECO:0000256" key="6">
    <source>
        <dbReference type="ARBA" id="ARBA00038503"/>
    </source>
</evidence>
<dbReference type="SUPFAM" id="SSF88723">
    <property type="entry name" value="PIN domain-like"/>
    <property type="match status" value="1"/>
</dbReference>
<evidence type="ECO:0000256" key="3">
    <source>
        <dbReference type="ARBA" id="ARBA00022552"/>
    </source>
</evidence>
<evidence type="ECO:0000256" key="7">
    <source>
        <dbReference type="ARBA" id="ARBA00076388"/>
    </source>
</evidence>
<feature type="compositionally biased region" description="Basic residues" evidence="8">
    <location>
        <begin position="335"/>
        <end position="344"/>
    </location>
</feature>
<dbReference type="Proteomes" id="UP000265663">
    <property type="component" value="Unassembled WGS sequence"/>
</dbReference>
<dbReference type="GO" id="GO:0032040">
    <property type="term" value="C:small-subunit processome"/>
    <property type="evidence" value="ECO:0007669"/>
    <property type="project" value="InterPro"/>
</dbReference>
<keyword evidence="11" id="KW-1185">Reference proteome</keyword>
<accession>A0A3M7LWY9</accession>
<dbReference type="CDD" id="cd09865">
    <property type="entry name" value="PIN_ScUtp23p-like"/>
    <property type="match status" value="1"/>
</dbReference>
<evidence type="ECO:0000313" key="10">
    <source>
        <dbReference type="EMBL" id="RMZ66758.1"/>
    </source>
</evidence>
<dbReference type="InterPro" id="IPR029060">
    <property type="entry name" value="PIN-like_dom_sf"/>
</dbReference>
<evidence type="ECO:0000256" key="1">
    <source>
        <dbReference type="ARBA" id="ARBA00004604"/>
    </source>
</evidence>
<dbReference type="FunFam" id="3.40.50.1010:FF:000006">
    <property type="entry name" value="rRNA-processing protein UTP23 homolog"/>
    <property type="match status" value="1"/>
</dbReference>
<evidence type="ECO:0000256" key="2">
    <source>
        <dbReference type="ARBA" id="ARBA00022517"/>
    </source>
</evidence>
<evidence type="ECO:0000256" key="4">
    <source>
        <dbReference type="ARBA" id="ARBA00023242"/>
    </source>
</evidence>
<comment type="similarity">
    <text evidence="6">Belongs to the UTP23/FCF1 family. UTP23 subfamily.</text>
</comment>
<dbReference type="Pfam" id="PF04900">
    <property type="entry name" value="Fcf1"/>
    <property type="match status" value="1"/>
</dbReference>
<organism evidence="10 11">
    <name type="scientific">Pyrenophora seminiperda CCB06</name>
    <dbReference type="NCBI Taxonomy" id="1302712"/>
    <lineage>
        <taxon>Eukaryota</taxon>
        <taxon>Fungi</taxon>
        <taxon>Dikarya</taxon>
        <taxon>Ascomycota</taxon>
        <taxon>Pezizomycotina</taxon>
        <taxon>Dothideomycetes</taxon>
        <taxon>Pleosporomycetidae</taxon>
        <taxon>Pleosporales</taxon>
        <taxon>Pleosporineae</taxon>
        <taxon>Pleosporaceae</taxon>
        <taxon>Pyrenophora</taxon>
    </lineage>
</organism>
<keyword evidence="3" id="KW-0698">rRNA processing</keyword>
<feature type="compositionally biased region" description="Low complexity" evidence="8">
    <location>
        <begin position="347"/>
        <end position="361"/>
    </location>
</feature>
<protein>
    <recommendedName>
        <fullName evidence="7">U three protein 23</fullName>
    </recommendedName>
</protein>
<name>A0A3M7LWY9_9PLEO</name>
<feature type="domain" description="UTP23 sensor motif region" evidence="9">
    <location>
        <begin position="286"/>
        <end position="304"/>
    </location>
</feature>
<feature type="region of interest" description="Disordered" evidence="8">
    <location>
        <begin position="230"/>
        <end position="361"/>
    </location>
</feature>
<dbReference type="AlphaFoldDB" id="A0A3M7LWY9"/>
<evidence type="ECO:0000259" key="9">
    <source>
        <dbReference type="Pfam" id="PF24779"/>
    </source>
</evidence>
<dbReference type="PANTHER" id="PTHR12416">
    <property type="entry name" value="RRNA-PROCESSING PROTEIN UTP23 HOMOLOG"/>
    <property type="match status" value="1"/>
</dbReference>
<evidence type="ECO:0000256" key="5">
    <source>
        <dbReference type="ARBA" id="ARBA00037300"/>
    </source>
</evidence>
<feature type="compositionally biased region" description="Basic and acidic residues" evidence="8">
    <location>
        <begin position="323"/>
        <end position="334"/>
    </location>
</feature>
<proteinExistence type="inferred from homology"/>
<comment type="subcellular location">
    <subcellularLocation>
        <location evidence="1">Nucleus</location>
        <location evidence="1">Nucleolus</location>
    </subcellularLocation>
</comment>
<evidence type="ECO:0000256" key="8">
    <source>
        <dbReference type="SAM" id="MobiDB-lite"/>
    </source>
</evidence>
<sequence>MEIGGLGLVSQMRRATGVSLQAQMSDTELACLAHGPSSVSRCELLAASKTSSPQTFDFCIFRKHKAAMKLKRAKAYKKQLHQYEINFGFREPYQVLLDSHILQDAYNFKIDLLARLQKMLGGQVKPMITTCDMRHLYNAKPKNETLILQAKEYERRRCNHQDLEEPLSSLECLSSVVDPKDSGTNKHRYVIASNDSSVRAKMRQVAGVPVIYISRSVVLMEPMAHVTGQFREREEKSKFRLGLKGQRNPANSDAPPKRKRDDEGPDTEGNQSIADQATGEGRPKAKKLKGPKGPNPLSVKKPKKDKTSVPKKARPSTSEITGGDDHRGDREGSAPKKRRRKHRSKAEGGADAPGEGEPASP</sequence>
<comment type="function">
    <text evidence="5">Involved in rRNA-processing and ribosome biogenesis.</text>
</comment>
<feature type="compositionally biased region" description="Basic residues" evidence="8">
    <location>
        <begin position="300"/>
        <end position="314"/>
    </location>
</feature>
<evidence type="ECO:0000313" key="11">
    <source>
        <dbReference type="Proteomes" id="UP000265663"/>
    </source>
</evidence>
<dbReference type="EMBL" id="KE747809">
    <property type="protein sequence ID" value="RMZ66758.1"/>
    <property type="molecule type" value="Genomic_DNA"/>
</dbReference>